<organism evidence="13 14">
    <name type="scientific">Blastococcus goldschmidtiae</name>
    <dbReference type="NCBI Taxonomy" id="3075546"/>
    <lineage>
        <taxon>Bacteria</taxon>
        <taxon>Bacillati</taxon>
        <taxon>Actinomycetota</taxon>
        <taxon>Actinomycetes</taxon>
        <taxon>Geodermatophilales</taxon>
        <taxon>Geodermatophilaceae</taxon>
        <taxon>Blastococcus</taxon>
    </lineage>
</organism>
<dbReference type="EC" id="3.6.1.22" evidence="4"/>
<evidence type="ECO:0000256" key="10">
    <source>
        <dbReference type="RuleBase" id="RU003476"/>
    </source>
</evidence>
<dbReference type="Gene3D" id="3.90.79.20">
    <property type="match status" value="1"/>
</dbReference>
<gene>
    <name evidence="13" type="primary">nudC</name>
    <name evidence="13" type="ORF">RM425_17210</name>
</gene>
<comment type="similarity">
    <text evidence="3">Belongs to the Nudix hydrolase family. NudC subfamily.</text>
</comment>
<dbReference type="PROSITE" id="PS51462">
    <property type="entry name" value="NUDIX"/>
    <property type="match status" value="1"/>
</dbReference>
<dbReference type="InterPro" id="IPR020476">
    <property type="entry name" value="Nudix_hydrolase"/>
</dbReference>
<dbReference type="SUPFAM" id="SSF55811">
    <property type="entry name" value="Nudix"/>
    <property type="match status" value="1"/>
</dbReference>
<reference evidence="14" key="1">
    <citation type="submission" date="2023-07" db="EMBL/GenBank/DDBJ databases">
        <title>30 novel species of actinomycetes from the DSMZ collection.</title>
        <authorList>
            <person name="Nouioui I."/>
        </authorList>
    </citation>
    <scope>NUCLEOTIDE SEQUENCE [LARGE SCALE GENOMIC DNA]</scope>
    <source>
        <strain evidence="14">DSM 46792</strain>
    </source>
</reference>
<evidence type="ECO:0000256" key="2">
    <source>
        <dbReference type="ARBA" id="ARBA00001947"/>
    </source>
</evidence>
<keyword evidence="6 10" id="KW-0378">Hydrolase</keyword>
<keyword evidence="5" id="KW-0479">Metal-binding</keyword>
<protein>
    <recommendedName>
        <fullName evidence="4">NAD(+) diphosphatase</fullName>
        <ecNumber evidence="4">3.6.1.22</ecNumber>
    </recommendedName>
</protein>
<evidence type="ECO:0000256" key="4">
    <source>
        <dbReference type="ARBA" id="ARBA00012381"/>
    </source>
</evidence>
<name>A0ABU2KBT1_9ACTN</name>
<comment type="cofactor">
    <cofactor evidence="2">
        <name>Zn(2+)</name>
        <dbReference type="ChEBI" id="CHEBI:29105"/>
    </cofactor>
</comment>
<sequence>MTVPPGGSTPADNPPPPQGRAAAWPDGTTPSIGSVPVLSRVAHDRAHLSRALPDPTGGRPVRVLTVDGQRTVPVRETPEGPRLIWDEQPALPTGAIFLGEADGVPYAAVRGERALTVSGQPVDSWTGLRDLATVLGDLDAGLLVQAIGIVEWHERNRFSPLTGAATTIERAGWVQRDPTTGTDIFPRTDPAVIMLVHDGAGRLVLGRQSIWPPGRFSILAGFVEPGESAEAAVAREVAEEVGLTVTDVRYVGSQPWPFPQSLMLGFVARAEEAGELVLDPDEIEEARWFSRDELVAGGKLAALPPAVSIARYVIDRWLTGEFDDC</sequence>
<comment type="cofactor">
    <cofactor evidence="1">
        <name>Mg(2+)</name>
        <dbReference type="ChEBI" id="CHEBI:18420"/>
    </cofactor>
</comment>
<feature type="domain" description="Nudix hydrolase" evidence="12">
    <location>
        <begin position="186"/>
        <end position="313"/>
    </location>
</feature>
<dbReference type="InterPro" id="IPR049734">
    <property type="entry name" value="NudC-like_C"/>
</dbReference>
<evidence type="ECO:0000256" key="11">
    <source>
        <dbReference type="SAM" id="MobiDB-lite"/>
    </source>
</evidence>
<dbReference type="PROSITE" id="PS00893">
    <property type="entry name" value="NUDIX_BOX"/>
    <property type="match status" value="1"/>
</dbReference>
<evidence type="ECO:0000256" key="8">
    <source>
        <dbReference type="ARBA" id="ARBA00023027"/>
    </source>
</evidence>
<dbReference type="NCBIfam" id="NF001299">
    <property type="entry name" value="PRK00241.1"/>
    <property type="match status" value="1"/>
</dbReference>
<evidence type="ECO:0000256" key="3">
    <source>
        <dbReference type="ARBA" id="ARBA00009595"/>
    </source>
</evidence>
<keyword evidence="8" id="KW-0520">NAD</keyword>
<evidence type="ECO:0000256" key="6">
    <source>
        <dbReference type="ARBA" id="ARBA00022801"/>
    </source>
</evidence>
<accession>A0ABU2KBT1</accession>
<dbReference type="PANTHER" id="PTHR42904:SF6">
    <property type="entry name" value="NAD-CAPPED RNA HYDROLASE NUDT12"/>
    <property type="match status" value="1"/>
</dbReference>
<keyword evidence="7" id="KW-0460">Magnesium</keyword>
<dbReference type="Pfam" id="PF00293">
    <property type="entry name" value="NUDIX"/>
    <property type="match status" value="1"/>
</dbReference>
<dbReference type="EMBL" id="JAVREI010000015">
    <property type="protein sequence ID" value="MDT0277642.1"/>
    <property type="molecule type" value="Genomic_DNA"/>
</dbReference>
<evidence type="ECO:0000256" key="9">
    <source>
        <dbReference type="ARBA" id="ARBA00023679"/>
    </source>
</evidence>
<evidence type="ECO:0000313" key="14">
    <source>
        <dbReference type="Proteomes" id="UP001183222"/>
    </source>
</evidence>
<dbReference type="InterPro" id="IPR000086">
    <property type="entry name" value="NUDIX_hydrolase_dom"/>
</dbReference>
<comment type="caution">
    <text evidence="13">The sequence shown here is derived from an EMBL/GenBank/DDBJ whole genome shotgun (WGS) entry which is preliminary data.</text>
</comment>
<keyword evidence="14" id="KW-1185">Reference proteome</keyword>
<evidence type="ECO:0000256" key="5">
    <source>
        <dbReference type="ARBA" id="ARBA00022723"/>
    </source>
</evidence>
<evidence type="ECO:0000259" key="12">
    <source>
        <dbReference type="PROSITE" id="PS51462"/>
    </source>
</evidence>
<evidence type="ECO:0000256" key="7">
    <source>
        <dbReference type="ARBA" id="ARBA00022842"/>
    </source>
</evidence>
<dbReference type="CDD" id="cd03429">
    <property type="entry name" value="NUDIX_NADH_pyrophosphatase_Nudt13"/>
    <property type="match status" value="1"/>
</dbReference>
<feature type="region of interest" description="Disordered" evidence="11">
    <location>
        <begin position="1"/>
        <end position="32"/>
    </location>
</feature>
<dbReference type="RefSeq" id="WP_311346449.1">
    <property type="nucleotide sequence ID" value="NZ_JAVREI010000015.1"/>
</dbReference>
<dbReference type="Gene3D" id="3.90.79.10">
    <property type="entry name" value="Nucleoside Triphosphate Pyrophosphohydrolase"/>
    <property type="match status" value="1"/>
</dbReference>
<evidence type="ECO:0000256" key="1">
    <source>
        <dbReference type="ARBA" id="ARBA00001946"/>
    </source>
</evidence>
<dbReference type="InterPro" id="IPR050241">
    <property type="entry name" value="NAD-cap_RNA_hydrolase_NudC"/>
</dbReference>
<dbReference type="PRINTS" id="PR00502">
    <property type="entry name" value="NUDIXFAMILY"/>
</dbReference>
<comment type="catalytic activity">
    <reaction evidence="9">
        <text>a 5'-end NAD(+)-phospho-ribonucleoside in mRNA + H2O = a 5'-end phospho-adenosine-phospho-ribonucleoside in mRNA + beta-nicotinamide D-ribonucleotide + 2 H(+)</text>
        <dbReference type="Rhea" id="RHEA:60876"/>
        <dbReference type="Rhea" id="RHEA-COMP:15698"/>
        <dbReference type="Rhea" id="RHEA-COMP:15719"/>
        <dbReference type="ChEBI" id="CHEBI:14649"/>
        <dbReference type="ChEBI" id="CHEBI:15377"/>
        <dbReference type="ChEBI" id="CHEBI:15378"/>
        <dbReference type="ChEBI" id="CHEBI:144029"/>
        <dbReference type="ChEBI" id="CHEBI:144051"/>
    </reaction>
    <physiologicalReaction direction="left-to-right" evidence="9">
        <dbReference type="Rhea" id="RHEA:60877"/>
    </physiologicalReaction>
</comment>
<evidence type="ECO:0000313" key="13">
    <source>
        <dbReference type="EMBL" id="MDT0277642.1"/>
    </source>
</evidence>
<dbReference type="PANTHER" id="PTHR42904">
    <property type="entry name" value="NUDIX HYDROLASE, NUDC SUBFAMILY"/>
    <property type="match status" value="1"/>
</dbReference>
<dbReference type="InterPro" id="IPR015797">
    <property type="entry name" value="NUDIX_hydrolase-like_dom_sf"/>
</dbReference>
<proteinExistence type="inferred from homology"/>
<dbReference type="Proteomes" id="UP001183222">
    <property type="component" value="Unassembled WGS sequence"/>
</dbReference>
<dbReference type="InterPro" id="IPR020084">
    <property type="entry name" value="NUDIX_hydrolase_CS"/>
</dbReference>
<dbReference type="GO" id="GO:0016787">
    <property type="term" value="F:hydrolase activity"/>
    <property type="evidence" value="ECO:0007669"/>
    <property type="project" value="UniProtKB-KW"/>
</dbReference>